<comment type="caution">
    <text evidence="2">The sequence shown here is derived from an EMBL/GenBank/DDBJ whole genome shotgun (WGS) entry which is preliminary data.</text>
</comment>
<dbReference type="EMBL" id="QRTF01000045">
    <property type="protein sequence ID" value="RGQ45702.1"/>
    <property type="molecule type" value="Genomic_DNA"/>
</dbReference>
<gene>
    <name evidence="2" type="ORF">DWY96_15075</name>
</gene>
<organism evidence="2 3">
    <name type="scientific">Roseburia inulinivorans</name>
    <dbReference type="NCBI Taxonomy" id="360807"/>
    <lineage>
        <taxon>Bacteria</taxon>
        <taxon>Bacillati</taxon>
        <taxon>Bacillota</taxon>
        <taxon>Clostridia</taxon>
        <taxon>Lachnospirales</taxon>
        <taxon>Lachnospiraceae</taxon>
        <taxon>Roseburia</taxon>
    </lineage>
</organism>
<reference evidence="2 3" key="1">
    <citation type="submission" date="2018-08" db="EMBL/GenBank/DDBJ databases">
        <title>A genome reference for cultivated species of the human gut microbiota.</title>
        <authorList>
            <person name="Zou Y."/>
            <person name="Xue W."/>
            <person name="Luo G."/>
        </authorList>
    </citation>
    <scope>NUCLEOTIDE SEQUENCE [LARGE SCALE GENOMIC DNA]</scope>
    <source>
        <strain evidence="2 3">AF28-15</strain>
    </source>
</reference>
<name>A0A412B1U0_9FIRM</name>
<keyword evidence="1" id="KW-0812">Transmembrane</keyword>
<dbReference type="Pfam" id="PF19483">
    <property type="entry name" value="DUF6019"/>
    <property type="match status" value="1"/>
</dbReference>
<evidence type="ECO:0000313" key="3">
    <source>
        <dbReference type="Proteomes" id="UP000283738"/>
    </source>
</evidence>
<dbReference type="InterPro" id="IPR046061">
    <property type="entry name" value="DUF6019"/>
</dbReference>
<keyword evidence="1" id="KW-0472">Membrane</keyword>
<evidence type="ECO:0000313" key="2">
    <source>
        <dbReference type="EMBL" id="RGQ45702.1"/>
    </source>
</evidence>
<feature type="non-terminal residue" evidence="2">
    <location>
        <position position="1"/>
    </location>
</feature>
<proteinExistence type="predicted"/>
<keyword evidence="1" id="KW-1133">Transmembrane helix</keyword>
<dbReference type="AlphaFoldDB" id="A0A412B1U0"/>
<sequence>NPLPSKEDNWIIRNEMFEELGISFGTALIVLLALYFIIKWAVKNGIKEAYRDITGKVTTEDIEAEQICNEEEK</sequence>
<feature type="transmembrane region" description="Helical" evidence="1">
    <location>
        <begin position="20"/>
        <end position="42"/>
    </location>
</feature>
<dbReference type="Proteomes" id="UP000283738">
    <property type="component" value="Unassembled WGS sequence"/>
</dbReference>
<evidence type="ECO:0000256" key="1">
    <source>
        <dbReference type="SAM" id="Phobius"/>
    </source>
</evidence>
<protein>
    <submittedName>
        <fullName evidence="2">Uncharacterized protein</fullName>
    </submittedName>
</protein>
<accession>A0A412B1U0</accession>